<dbReference type="Proteomes" id="UP000474054">
    <property type="component" value="Unassembled WGS sequence"/>
</dbReference>
<name>A0A6G1T8I1_ACIAM</name>
<accession>A0A6G1T8I1</accession>
<reference evidence="1 2" key="1">
    <citation type="submission" date="2019-10" db="EMBL/GenBank/DDBJ databases">
        <title>Comparative genomics of sulfur disproportionating microorganisms.</title>
        <authorList>
            <person name="Ward L.M."/>
            <person name="Bertran E."/>
            <person name="Johnston D."/>
        </authorList>
    </citation>
    <scope>NUCLEOTIDE SEQUENCE [LARGE SCALE GENOMIC DNA]</scope>
    <source>
        <strain evidence="1 2">DSM 3772</strain>
    </source>
</reference>
<protein>
    <submittedName>
        <fullName evidence="1">Uncharacterized protein</fullName>
    </submittedName>
</protein>
<comment type="caution">
    <text evidence="1">The sequence shown here is derived from an EMBL/GenBank/DDBJ whole genome shotgun (WGS) entry which is preliminary data.</text>
</comment>
<dbReference type="EMBL" id="WHYS01000016">
    <property type="protein sequence ID" value="MQL56627.1"/>
    <property type="molecule type" value="Genomic_DNA"/>
</dbReference>
<dbReference type="AlphaFoldDB" id="A0A6G1T8I1"/>
<organism evidence="1 2">
    <name type="scientific">Acidianus ambivalens</name>
    <name type="common">Desulfurolobus ambivalens</name>
    <dbReference type="NCBI Taxonomy" id="2283"/>
    <lineage>
        <taxon>Archaea</taxon>
        <taxon>Thermoproteota</taxon>
        <taxon>Thermoprotei</taxon>
        <taxon>Sulfolobales</taxon>
        <taxon>Sulfolobaceae</taxon>
        <taxon>Acidianus</taxon>
    </lineage>
</organism>
<dbReference type="RefSeq" id="WP_152943624.1">
    <property type="nucleotide sequence ID" value="NZ_WHYS01000016.1"/>
</dbReference>
<gene>
    <name evidence="1" type="ORF">GFB69_13255</name>
</gene>
<evidence type="ECO:0000313" key="2">
    <source>
        <dbReference type="Proteomes" id="UP000474054"/>
    </source>
</evidence>
<sequence>MQRKWILAFPILLIITFSLYYESQHIETHVTPIINLPSTLYYTTYDKFDHIMENVTVFKNGEYYCIFVSFTNLGNKAIVLHVTNMFKPNSTIGIFGVKILGQPNSFYLQCSPPTFRVEILDLENNKSYSPCPILIIHASPLPKFLSLPIFLENFTFYPGETIWFLERLCYAYLEYNCSHLVTLKPGKYEVIVSSWLTNCTIRIPICVNNIIGFYLINQNGKMYAILPQGVCKIEICNIQINFTRVCNYKYEIDNAQQLTSRFPCLTNCCHFIPLNSKIWVNGQEYNITIYSISCLPSIC</sequence>
<proteinExistence type="predicted"/>
<evidence type="ECO:0000313" key="1">
    <source>
        <dbReference type="EMBL" id="MQL56627.1"/>
    </source>
</evidence>